<keyword evidence="2" id="KW-1015">Disulfide bond</keyword>
<organism evidence="7">
    <name type="scientific">Davidia involucrata</name>
    <name type="common">Dove tree</name>
    <dbReference type="NCBI Taxonomy" id="16924"/>
    <lineage>
        <taxon>Eukaryota</taxon>
        <taxon>Viridiplantae</taxon>
        <taxon>Streptophyta</taxon>
        <taxon>Embryophyta</taxon>
        <taxon>Tracheophyta</taxon>
        <taxon>Spermatophyta</taxon>
        <taxon>Magnoliopsida</taxon>
        <taxon>eudicotyledons</taxon>
        <taxon>Gunneridae</taxon>
        <taxon>Pentapetalae</taxon>
        <taxon>asterids</taxon>
        <taxon>Cornales</taxon>
        <taxon>Nyssaceae</taxon>
        <taxon>Davidia</taxon>
    </lineage>
</organism>
<evidence type="ECO:0000256" key="1">
    <source>
        <dbReference type="ARBA" id="ARBA00022729"/>
    </source>
</evidence>
<feature type="domain" description="Pectinesterase inhibitor" evidence="5">
    <location>
        <begin position="29"/>
        <end position="175"/>
    </location>
</feature>
<reference evidence="7" key="1">
    <citation type="submission" date="2019-08" db="EMBL/GenBank/DDBJ databases">
        <title>Reference gene set and small RNA set construction with multiple tissues from Davidia involucrata Baill.</title>
        <authorList>
            <person name="Yang H."/>
            <person name="Zhou C."/>
            <person name="Li G."/>
            <person name="Wang J."/>
            <person name="Gao P."/>
            <person name="Wang M."/>
            <person name="Wang R."/>
            <person name="Zhao Y."/>
        </authorList>
    </citation>
    <scope>NUCLEOTIDE SEQUENCE</scope>
    <source>
        <tissue evidence="7">Mixed with DoveR01_LX</tissue>
    </source>
</reference>
<evidence type="ECO:0000313" key="7">
    <source>
        <dbReference type="EMBL" id="MPA31404.1"/>
    </source>
</evidence>
<dbReference type="Gene3D" id="1.20.140.40">
    <property type="entry name" value="Invertase/pectin methylesterase inhibitor family protein"/>
    <property type="match status" value="1"/>
</dbReference>
<accession>A0A5B6YI42</accession>
<dbReference type="PANTHER" id="PTHR36710:SF18">
    <property type="entry name" value="PECTINESTERASE INHIBITOR 5-RELATED"/>
    <property type="match status" value="1"/>
</dbReference>
<dbReference type="InterPro" id="IPR006501">
    <property type="entry name" value="Pectinesterase_inhib_dom"/>
</dbReference>
<evidence type="ECO:0000256" key="2">
    <source>
        <dbReference type="ARBA" id="ARBA00023157"/>
    </source>
</evidence>
<dbReference type="Pfam" id="PF04043">
    <property type="entry name" value="PMEI"/>
    <property type="match status" value="1"/>
</dbReference>
<dbReference type="SUPFAM" id="SSF101148">
    <property type="entry name" value="Plant invertase/pectin methylesterase inhibitor"/>
    <property type="match status" value="1"/>
</dbReference>
<evidence type="ECO:0000256" key="4">
    <source>
        <dbReference type="SAM" id="SignalP"/>
    </source>
</evidence>
<dbReference type="GO" id="GO:0004857">
    <property type="term" value="F:enzyme inhibitor activity"/>
    <property type="evidence" value="ECO:0007669"/>
    <property type="project" value="InterPro"/>
</dbReference>
<dbReference type="PANTHER" id="PTHR36710">
    <property type="entry name" value="PECTINESTERASE INHIBITOR-LIKE"/>
    <property type="match status" value="1"/>
</dbReference>
<comment type="similarity">
    <text evidence="3">Belongs to the PMEI family.</text>
</comment>
<evidence type="ECO:0000313" key="8">
    <source>
        <dbReference type="EMBL" id="MPA31405.1"/>
    </source>
</evidence>
<dbReference type="NCBIfam" id="TIGR01614">
    <property type="entry name" value="PME_inhib"/>
    <property type="match status" value="1"/>
</dbReference>
<sequence>MNSVSSPFFVLLVILTLWPLQVHAADETNGNDLINKACERALFKDFCKSSLQSSPESKHASLNDLAKISLNLALSQGNAVHNHVKDLLSTTTPEPKLKQCLEDCSNNFEEAVDQLEDSIAALGSKGYSDVNTWVTAAMSDAESCQNGFQDQQIHNSPLTEKSTTFSKLCSNVLAITNQLAGM</sequence>
<keyword evidence="1 4" id="KW-0732">Signal</keyword>
<evidence type="ECO:0000256" key="3">
    <source>
        <dbReference type="ARBA" id="ARBA00038471"/>
    </source>
</evidence>
<dbReference type="AlphaFoldDB" id="A0A5B6YI42"/>
<name>A0A5B6YI42_DAVIN</name>
<dbReference type="InterPro" id="IPR052421">
    <property type="entry name" value="PCW_Enzyme_Inhibitor"/>
</dbReference>
<dbReference type="SMART" id="SM00856">
    <property type="entry name" value="PMEI"/>
    <property type="match status" value="1"/>
</dbReference>
<gene>
    <name evidence="6" type="ORF">Din_000844</name>
    <name evidence="7" type="ORF">Din_000845</name>
    <name evidence="8" type="ORF">Din_000846</name>
</gene>
<dbReference type="CDD" id="cd15801">
    <property type="entry name" value="PMEI-like_1"/>
    <property type="match status" value="1"/>
</dbReference>
<dbReference type="EMBL" id="GHES01000846">
    <property type="protein sequence ID" value="MPA31405.1"/>
    <property type="molecule type" value="Transcribed_RNA"/>
</dbReference>
<evidence type="ECO:0000313" key="6">
    <source>
        <dbReference type="EMBL" id="MPA31403.1"/>
    </source>
</evidence>
<dbReference type="InterPro" id="IPR035513">
    <property type="entry name" value="Invertase/methylesterase_inhib"/>
</dbReference>
<evidence type="ECO:0000259" key="5">
    <source>
        <dbReference type="SMART" id="SM00856"/>
    </source>
</evidence>
<protein>
    <submittedName>
        <fullName evidence="7">Putative pectinesterase inhibitor-like</fullName>
    </submittedName>
</protein>
<dbReference type="EMBL" id="GHES01000845">
    <property type="protein sequence ID" value="MPA31404.1"/>
    <property type="molecule type" value="Transcribed_RNA"/>
</dbReference>
<feature type="chain" id="PRO_5033475153" evidence="4">
    <location>
        <begin position="25"/>
        <end position="182"/>
    </location>
</feature>
<feature type="signal peptide" evidence="4">
    <location>
        <begin position="1"/>
        <end position="24"/>
    </location>
</feature>
<proteinExistence type="inferred from homology"/>
<dbReference type="EMBL" id="GHES01000844">
    <property type="protein sequence ID" value="MPA31403.1"/>
    <property type="molecule type" value="Transcribed_RNA"/>
</dbReference>